<keyword evidence="3" id="KW-0143">Chaperone</keyword>
<dbReference type="Proteomes" id="UP001501475">
    <property type="component" value="Unassembled WGS sequence"/>
</dbReference>
<dbReference type="PRINTS" id="PR00625">
    <property type="entry name" value="JDOMAIN"/>
</dbReference>
<dbReference type="PROSITE" id="PS00636">
    <property type="entry name" value="DNAJ_1"/>
    <property type="match status" value="1"/>
</dbReference>
<evidence type="ECO:0000313" key="6">
    <source>
        <dbReference type="EMBL" id="GAA1766275.1"/>
    </source>
</evidence>
<accession>A0ABP4X2X5</accession>
<keyword evidence="1" id="KW-0235">DNA replication</keyword>
<evidence type="ECO:0000256" key="1">
    <source>
        <dbReference type="ARBA" id="ARBA00022705"/>
    </source>
</evidence>
<evidence type="ECO:0000256" key="2">
    <source>
        <dbReference type="ARBA" id="ARBA00023016"/>
    </source>
</evidence>
<dbReference type="InterPro" id="IPR002939">
    <property type="entry name" value="DnaJ_C"/>
</dbReference>
<feature type="domain" description="J" evidence="5">
    <location>
        <begin position="10"/>
        <end position="75"/>
    </location>
</feature>
<proteinExistence type="predicted"/>
<dbReference type="InterPro" id="IPR008971">
    <property type="entry name" value="HSP40/DnaJ_pept-bd"/>
</dbReference>
<dbReference type="SUPFAM" id="SSF49493">
    <property type="entry name" value="HSP40/DnaJ peptide-binding domain"/>
    <property type="match status" value="2"/>
</dbReference>
<dbReference type="SUPFAM" id="SSF46565">
    <property type="entry name" value="Chaperone J-domain"/>
    <property type="match status" value="1"/>
</dbReference>
<dbReference type="Gene3D" id="1.10.287.110">
    <property type="entry name" value="DnaJ domain"/>
    <property type="match status" value="1"/>
</dbReference>
<evidence type="ECO:0000256" key="3">
    <source>
        <dbReference type="ARBA" id="ARBA00023186"/>
    </source>
</evidence>
<sequence length="352" mass="36368">MASQDWFEKDFYAVLGVPSDADAAAIKKAYRKLARQHHPDKNAGDAAAERKFKDITEAHSVLSDPKQRQEYDAIRQMARGGARFTAGGPGGATGGAGFEDVFSSMFGGGQGGNVRFNTGGGAQPDLEDILGGLFGQGGFGGQGGYPGGQGGFPGGAGGFGRYGAPHGPQPGHDIEARTTLSFREAVTGSTVTLSGLDGQRITTRIPAGVKDGQKIKLRGKGGEGDPGAARGDLILTVTVEKHPVFGREGDNLTLDLPVTFAEAALGATVAVPTLDGKPVKVRVAPGTPSGRVLRIKGRGVATKSRTGDLLAKVQVVVPQRLSDEAKAAVEALREQEAGVDPRAEIFAEAERA</sequence>
<feature type="compositionally biased region" description="Gly residues" evidence="4">
    <location>
        <begin position="148"/>
        <end position="161"/>
    </location>
</feature>
<dbReference type="Pfam" id="PF01556">
    <property type="entry name" value="DnaJ_C"/>
    <property type="match status" value="1"/>
</dbReference>
<evidence type="ECO:0000259" key="5">
    <source>
        <dbReference type="PROSITE" id="PS50076"/>
    </source>
</evidence>
<dbReference type="CDD" id="cd06257">
    <property type="entry name" value="DnaJ"/>
    <property type="match status" value="1"/>
</dbReference>
<name>A0ABP4X2X5_9MICO</name>
<dbReference type="PANTHER" id="PTHR43096:SF54">
    <property type="entry name" value="CHAPERONE PROTEIN DNAJ 1"/>
    <property type="match status" value="1"/>
</dbReference>
<gene>
    <name evidence="6" type="ORF">GCM10009810_26400</name>
</gene>
<dbReference type="InterPro" id="IPR018253">
    <property type="entry name" value="DnaJ_domain_CS"/>
</dbReference>
<comment type="caution">
    <text evidence="6">The sequence shown here is derived from an EMBL/GenBank/DDBJ whole genome shotgun (WGS) entry which is preliminary data.</text>
</comment>
<dbReference type="InterPro" id="IPR036869">
    <property type="entry name" value="J_dom_sf"/>
</dbReference>
<keyword evidence="7" id="KW-1185">Reference proteome</keyword>
<dbReference type="Pfam" id="PF00226">
    <property type="entry name" value="DnaJ"/>
    <property type="match status" value="1"/>
</dbReference>
<protein>
    <submittedName>
        <fullName evidence="6">DnaJ C-terminal domain-containing protein</fullName>
    </submittedName>
</protein>
<feature type="region of interest" description="Disordered" evidence="4">
    <location>
        <begin position="148"/>
        <end position="171"/>
    </location>
</feature>
<dbReference type="InterPro" id="IPR001623">
    <property type="entry name" value="DnaJ_domain"/>
</dbReference>
<keyword evidence="2" id="KW-0346">Stress response</keyword>
<dbReference type="RefSeq" id="WP_344067184.1">
    <property type="nucleotide sequence ID" value="NZ_BAAAPN010000057.1"/>
</dbReference>
<dbReference type="PANTHER" id="PTHR43096">
    <property type="entry name" value="DNAJ HOMOLOG 1, MITOCHONDRIAL-RELATED"/>
    <property type="match status" value="1"/>
</dbReference>
<dbReference type="CDD" id="cd10747">
    <property type="entry name" value="DnaJ_C"/>
    <property type="match status" value="1"/>
</dbReference>
<dbReference type="EMBL" id="BAAAPN010000057">
    <property type="protein sequence ID" value="GAA1766275.1"/>
    <property type="molecule type" value="Genomic_DNA"/>
</dbReference>
<evidence type="ECO:0000256" key="4">
    <source>
        <dbReference type="SAM" id="MobiDB-lite"/>
    </source>
</evidence>
<evidence type="ECO:0000313" key="7">
    <source>
        <dbReference type="Proteomes" id="UP001501475"/>
    </source>
</evidence>
<reference evidence="7" key="1">
    <citation type="journal article" date="2019" name="Int. J. Syst. Evol. Microbiol.">
        <title>The Global Catalogue of Microorganisms (GCM) 10K type strain sequencing project: providing services to taxonomists for standard genome sequencing and annotation.</title>
        <authorList>
            <consortium name="The Broad Institute Genomics Platform"/>
            <consortium name="The Broad Institute Genome Sequencing Center for Infectious Disease"/>
            <person name="Wu L."/>
            <person name="Ma J."/>
        </authorList>
    </citation>
    <scope>NUCLEOTIDE SEQUENCE [LARGE SCALE GENOMIC DNA]</scope>
    <source>
        <strain evidence="7">JCM 15591</strain>
    </source>
</reference>
<dbReference type="Gene3D" id="2.60.260.20">
    <property type="entry name" value="Urease metallochaperone UreE, N-terminal domain"/>
    <property type="match status" value="2"/>
</dbReference>
<dbReference type="SMART" id="SM00271">
    <property type="entry name" value="DnaJ"/>
    <property type="match status" value="1"/>
</dbReference>
<dbReference type="PROSITE" id="PS50076">
    <property type="entry name" value="DNAJ_2"/>
    <property type="match status" value="1"/>
</dbReference>
<organism evidence="6 7">
    <name type="scientific">Nostocoides vanveenii</name>
    <dbReference type="NCBI Taxonomy" id="330835"/>
    <lineage>
        <taxon>Bacteria</taxon>
        <taxon>Bacillati</taxon>
        <taxon>Actinomycetota</taxon>
        <taxon>Actinomycetes</taxon>
        <taxon>Micrococcales</taxon>
        <taxon>Intrasporangiaceae</taxon>
        <taxon>Nostocoides</taxon>
    </lineage>
</organism>